<dbReference type="InterPro" id="IPR058840">
    <property type="entry name" value="AAA_SelU"/>
</dbReference>
<dbReference type="SUPFAM" id="SSF52540">
    <property type="entry name" value="P-loop containing nucleoside triphosphate hydrolases"/>
    <property type="match status" value="1"/>
</dbReference>
<dbReference type="Pfam" id="PF00581">
    <property type="entry name" value="Rhodanese"/>
    <property type="match status" value="1"/>
</dbReference>
<dbReference type="PROSITE" id="PS50206">
    <property type="entry name" value="RHODANESE_3"/>
    <property type="match status" value="1"/>
</dbReference>
<evidence type="ECO:0000259" key="2">
    <source>
        <dbReference type="PROSITE" id="PS50206"/>
    </source>
</evidence>
<dbReference type="InterPro" id="IPR001763">
    <property type="entry name" value="Rhodanese-like_dom"/>
</dbReference>
<gene>
    <name evidence="3" type="ORF">GCM10010969_16080</name>
</gene>
<dbReference type="Pfam" id="PF26341">
    <property type="entry name" value="AAA_SelU"/>
    <property type="match status" value="1"/>
</dbReference>
<accession>A0ABQ2KZP2</accession>
<keyword evidence="1" id="KW-0711">Selenium</keyword>
<dbReference type="Gene3D" id="3.40.250.10">
    <property type="entry name" value="Rhodanese-like domain"/>
    <property type="match status" value="1"/>
</dbReference>
<reference evidence="4" key="1">
    <citation type="journal article" date="2019" name="Int. J. Syst. Evol. Microbiol.">
        <title>The Global Catalogue of Microorganisms (GCM) 10K type strain sequencing project: providing services to taxonomists for standard genome sequencing and annotation.</title>
        <authorList>
            <consortium name="The Broad Institute Genomics Platform"/>
            <consortium name="The Broad Institute Genome Sequencing Center for Infectious Disease"/>
            <person name="Wu L."/>
            <person name="Ma J."/>
        </authorList>
    </citation>
    <scope>NUCLEOTIDE SEQUENCE [LARGE SCALE GENOMIC DNA]</scope>
    <source>
        <strain evidence="4">CGMCC 1.6964</strain>
    </source>
</reference>
<feature type="domain" description="Rhodanese" evidence="2">
    <location>
        <begin position="15"/>
        <end position="131"/>
    </location>
</feature>
<dbReference type="InterPro" id="IPR036873">
    <property type="entry name" value="Rhodanese-like_dom_sf"/>
</dbReference>
<name>A0ABQ2KZP2_9BACL</name>
<dbReference type="SMART" id="SM00450">
    <property type="entry name" value="RHOD"/>
    <property type="match status" value="1"/>
</dbReference>
<evidence type="ECO:0000256" key="1">
    <source>
        <dbReference type="ARBA" id="ARBA00023266"/>
    </source>
</evidence>
<dbReference type="EMBL" id="BMLN01000004">
    <property type="protein sequence ID" value="GGN97808.1"/>
    <property type="molecule type" value="Genomic_DNA"/>
</dbReference>
<dbReference type="Proteomes" id="UP000606653">
    <property type="component" value="Unassembled WGS sequence"/>
</dbReference>
<dbReference type="InterPro" id="IPR027417">
    <property type="entry name" value="P-loop_NTPase"/>
</dbReference>
<protein>
    <submittedName>
        <fullName evidence="3">tRNA 2-selenouridine synthase</fullName>
    </submittedName>
</protein>
<dbReference type="PANTHER" id="PTHR30401:SF0">
    <property type="entry name" value="TRNA 2-SELENOURIDINE SYNTHASE"/>
    <property type="match status" value="1"/>
</dbReference>
<evidence type="ECO:0000313" key="3">
    <source>
        <dbReference type="EMBL" id="GGN97808.1"/>
    </source>
</evidence>
<proteinExistence type="predicted"/>
<dbReference type="PANTHER" id="PTHR30401">
    <property type="entry name" value="TRNA 2-SELENOURIDINE SYNTHASE"/>
    <property type="match status" value="1"/>
</dbReference>
<organism evidence="3 4">
    <name type="scientific">Saccharibacillus kuerlensis</name>
    <dbReference type="NCBI Taxonomy" id="459527"/>
    <lineage>
        <taxon>Bacteria</taxon>
        <taxon>Bacillati</taxon>
        <taxon>Bacillota</taxon>
        <taxon>Bacilli</taxon>
        <taxon>Bacillales</taxon>
        <taxon>Paenibacillaceae</taxon>
        <taxon>Saccharibacillus</taxon>
    </lineage>
</organism>
<keyword evidence="4" id="KW-1185">Reference proteome</keyword>
<dbReference type="InterPro" id="IPR017582">
    <property type="entry name" value="SelU"/>
</dbReference>
<comment type="caution">
    <text evidence="3">The sequence shown here is derived from an EMBL/GenBank/DDBJ whole genome shotgun (WGS) entry which is preliminary data.</text>
</comment>
<evidence type="ECO:0000313" key="4">
    <source>
        <dbReference type="Proteomes" id="UP000606653"/>
    </source>
</evidence>
<sequence length="347" mass="39432">MFQDITIEELLAKRKSGEITTIDVRSPSEYRSASIPNSVNIPLFDDEERAEVGTLYKQVGIEQAKERGLQIASAKLPEFIRQFKEVEGQKAVFCWRGGMRSRTTATVLDLMGIRAYRLNGGFRAYRRWVVERLEHFELNVRAFVLNGNTGNGKTVILHRLQSEGYPVIDLEGMAGHRGSVFGGIGVEARNQKTFDALLLERLLLIEPSPYILLEAESKRIGKVEVPAFLMEKKEHGVQLRIALPMEERVRHILEDYRPEEHPEACMNAFLRIKPHIHQPIAAEIHRMMESEEYAGAVKLMLESYYDPKYEHSADRLSPEATIDIQAVTAEEAAEQIKEILANEFGGK</sequence>
<dbReference type="NCBIfam" id="TIGR03167">
    <property type="entry name" value="tRNA_sel_U_synt"/>
    <property type="match status" value="1"/>
</dbReference>
<dbReference type="RefSeq" id="WP_018977139.1">
    <property type="nucleotide sequence ID" value="NZ_BMLN01000004.1"/>
</dbReference>
<dbReference type="SUPFAM" id="SSF52821">
    <property type="entry name" value="Rhodanese/Cell cycle control phosphatase"/>
    <property type="match status" value="1"/>
</dbReference>
<dbReference type="NCBIfam" id="NF008750">
    <property type="entry name" value="PRK11784.1-2"/>
    <property type="match status" value="1"/>
</dbReference>